<dbReference type="EMBL" id="JBHTJI010000001">
    <property type="protein sequence ID" value="MFD0988829.1"/>
    <property type="molecule type" value="Genomic_DNA"/>
</dbReference>
<keyword evidence="3" id="KW-1185">Reference proteome</keyword>
<comment type="caution">
    <text evidence="2">The sequence shown here is derived from an EMBL/GenBank/DDBJ whole genome shotgun (WGS) entry which is preliminary data.</text>
</comment>
<dbReference type="SUPFAM" id="SSF159888">
    <property type="entry name" value="YdhG-like"/>
    <property type="match status" value="1"/>
</dbReference>
<dbReference type="InterPro" id="IPR014922">
    <property type="entry name" value="YdhG-like"/>
</dbReference>
<accession>A0ABW3JFH2</accession>
<evidence type="ECO:0000313" key="2">
    <source>
        <dbReference type="EMBL" id="MFD0988829.1"/>
    </source>
</evidence>
<evidence type="ECO:0000259" key="1">
    <source>
        <dbReference type="Pfam" id="PF08818"/>
    </source>
</evidence>
<evidence type="ECO:0000313" key="3">
    <source>
        <dbReference type="Proteomes" id="UP001597061"/>
    </source>
</evidence>
<sequence length="131" mass="15166">MNNKNNAVTIFLDALNHPFRTEIELLRQIILNSINGLSENIKWNGPNYYYDDADRITMKIHPPKHVQLIFHRGAKTLNQPKNKIINTDSSVIVWKENDRAVVTFKNLAEIEKGKTDLTDIVKKWIIATKNL</sequence>
<dbReference type="RefSeq" id="WP_379924411.1">
    <property type="nucleotide sequence ID" value="NZ_JBHTJI010000001.1"/>
</dbReference>
<reference evidence="3" key="1">
    <citation type="journal article" date="2019" name="Int. J. Syst. Evol. Microbiol.">
        <title>The Global Catalogue of Microorganisms (GCM) 10K type strain sequencing project: providing services to taxonomists for standard genome sequencing and annotation.</title>
        <authorList>
            <consortium name="The Broad Institute Genomics Platform"/>
            <consortium name="The Broad Institute Genome Sequencing Center for Infectious Disease"/>
            <person name="Wu L."/>
            <person name="Ma J."/>
        </authorList>
    </citation>
    <scope>NUCLEOTIDE SEQUENCE [LARGE SCALE GENOMIC DNA]</scope>
    <source>
        <strain evidence="3">CCUG 62414</strain>
    </source>
</reference>
<dbReference type="Pfam" id="PF08818">
    <property type="entry name" value="DUF1801"/>
    <property type="match status" value="1"/>
</dbReference>
<feature type="domain" description="YdhG-like" evidence="1">
    <location>
        <begin position="20"/>
        <end position="125"/>
    </location>
</feature>
<protein>
    <submittedName>
        <fullName evidence="2">DUF1801 domain-containing protein</fullName>
    </submittedName>
</protein>
<gene>
    <name evidence="2" type="ORF">ACFQ1R_01860</name>
</gene>
<proteinExistence type="predicted"/>
<organism evidence="2 3">
    <name type="scientific">Mariniflexile jejuense</name>
    <dbReference type="NCBI Taxonomy" id="1173582"/>
    <lineage>
        <taxon>Bacteria</taxon>
        <taxon>Pseudomonadati</taxon>
        <taxon>Bacteroidota</taxon>
        <taxon>Flavobacteriia</taxon>
        <taxon>Flavobacteriales</taxon>
        <taxon>Flavobacteriaceae</taxon>
        <taxon>Mariniflexile</taxon>
    </lineage>
</organism>
<dbReference type="Proteomes" id="UP001597061">
    <property type="component" value="Unassembled WGS sequence"/>
</dbReference>
<name>A0ABW3JFH2_9FLAO</name>